<sequence>MAHLQWHLVHTLVSALEAASISYMLVEESALWAQGVDGIEPATLKVEIQWDQFPDARDLFAKYDPQEDEGKGWSSLAFAVEGMPVEVICRYNTVIVTNVDRWSVLHDERKVYVKSFDFYRREWGADDPRTVLITAFLRKLQREHSRINEAAWNQSTYDAWVHRYGMPAESAEWIRRDPHARLAPLNPYLGDLRGKKAVNLLGSHGAKGIAMALLGADAAVVDISMENAAYAKDVAREAGVELHYIVSDVLEMPPEELSGDYDLVLMELGILHYFIDLFPLGDVVRKLLKPGGRFVLHDFHPISTKLITSKGKKHKVTGNYFESGFEEADVAYGKHFPDNRDLKKVRHRKWTLGEIVTAFAQSGLVIRLLSEEANTKVDDIGLPKTFTLVAEKAGE</sequence>
<dbReference type="InterPro" id="IPR013216">
    <property type="entry name" value="Methyltransf_11"/>
</dbReference>
<dbReference type="SUPFAM" id="SSF53335">
    <property type="entry name" value="S-adenosyl-L-methionine-dependent methyltransferases"/>
    <property type="match status" value="1"/>
</dbReference>
<evidence type="ECO:0000313" key="2">
    <source>
        <dbReference type="EMBL" id="KEO81179.1"/>
    </source>
</evidence>
<dbReference type="Proteomes" id="UP000027931">
    <property type="component" value="Unassembled WGS sequence"/>
</dbReference>
<comment type="caution">
    <text evidence="2">The sequence shown here is derived from an EMBL/GenBank/DDBJ whole genome shotgun (WGS) entry which is preliminary data.</text>
</comment>
<evidence type="ECO:0000313" key="3">
    <source>
        <dbReference type="Proteomes" id="UP000027931"/>
    </source>
</evidence>
<dbReference type="CDD" id="cd02440">
    <property type="entry name" value="AdoMet_MTases"/>
    <property type="match status" value="1"/>
</dbReference>
<dbReference type="Gene3D" id="3.40.50.150">
    <property type="entry name" value="Vaccinia Virus protein VP39"/>
    <property type="match status" value="1"/>
</dbReference>
<feature type="domain" description="Methyltransferase type 11" evidence="1">
    <location>
        <begin position="210"/>
        <end position="296"/>
    </location>
</feature>
<proteinExistence type="predicted"/>
<dbReference type="eggNOG" id="COG2227">
    <property type="taxonomic scope" value="Bacteria"/>
</dbReference>
<dbReference type="AlphaFoldDB" id="A0A074LJA7"/>
<dbReference type="Pfam" id="PF08241">
    <property type="entry name" value="Methyltransf_11"/>
    <property type="match status" value="1"/>
</dbReference>
<dbReference type="InterPro" id="IPR029063">
    <property type="entry name" value="SAM-dependent_MTases_sf"/>
</dbReference>
<name>A0A074LJA7_9BACL</name>
<dbReference type="EMBL" id="JMIR01000044">
    <property type="protein sequence ID" value="KEO81179.1"/>
    <property type="molecule type" value="Genomic_DNA"/>
</dbReference>
<dbReference type="RefSeq" id="WP_238546162.1">
    <property type="nucleotide sequence ID" value="NZ_JMIR01000044.1"/>
</dbReference>
<protein>
    <recommendedName>
        <fullName evidence="1">Methyltransferase type 11 domain-containing protein</fullName>
    </recommendedName>
</protein>
<dbReference type="GO" id="GO:0008757">
    <property type="term" value="F:S-adenosylmethionine-dependent methyltransferase activity"/>
    <property type="evidence" value="ECO:0007669"/>
    <property type="project" value="InterPro"/>
</dbReference>
<gene>
    <name evidence="2" type="ORF">EL26_22240</name>
</gene>
<organism evidence="2 3">
    <name type="scientific">Tumebacillus flagellatus</name>
    <dbReference type="NCBI Taxonomy" id="1157490"/>
    <lineage>
        <taxon>Bacteria</taxon>
        <taxon>Bacillati</taxon>
        <taxon>Bacillota</taxon>
        <taxon>Bacilli</taxon>
        <taxon>Bacillales</taxon>
        <taxon>Alicyclobacillaceae</taxon>
        <taxon>Tumebacillus</taxon>
    </lineage>
</organism>
<dbReference type="STRING" id="1157490.EL26_22240"/>
<keyword evidence="3" id="KW-1185">Reference proteome</keyword>
<evidence type="ECO:0000259" key="1">
    <source>
        <dbReference type="Pfam" id="PF08241"/>
    </source>
</evidence>
<reference evidence="2 3" key="1">
    <citation type="journal article" date="2013" name="Int. J. Syst. Evol. Microbiol.">
        <title>Tumebacillus flagellatus sp. nov., an alpha-amylase/pullulanase-producing bacterium isolated from cassava wastewater.</title>
        <authorList>
            <person name="Wang Q."/>
            <person name="Xie N."/>
            <person name="Qin Y."/>
            <person name="Shen N."/>
            <person name="Zhu J."/>
            <person name="Mi H."/>
            <person name="Huang R."/>
        </authorList>
    </citation>
    <scope>NUCLEOTIDE SEQUENCE [LARGE SCALE GENOMIC DNA]</scope>
    <source>
        <strain evidence="2 3">GST4</strain>
    </source>
</reference>
<accession>A0A074LJA7</accession>